<organism evidence="2 3">
    <name type="scientific">Puniceicoccus vermicola</name>
    <dbReference type="NCBI Taxonomy" id="388746"/>
    <lineage>
        <taxon>Bacteria</taxon>
        <taxon>Pseudomonadati</taxon>
        <taxon>Verrucomicrobiota</taxon>
        <taxon>Opitutia</taxon>
        <taxon>Puniceicoccales</taxon>
        <taxon>Puniceicoccaceae</taxon>
        <taxon>Puniceicoccus</taxon>
    </lineage>
</organism>
<name>A0A7X1E2W1_9BACT</name>
<dbReference type="EMBL" id="JACHVA010000019">
    <property type="protein sequence ID" value="MBC2600426.1"/>
    <property type="molecule type" value="Genomic_DNA"/>
</dbReference>
<gene>
    <name evidence="2" type="ORF">H5P30_01390</name>
</gene>
<reference evidence="2 3" key="1">
    <citation type="submission" date="2020-07" db="EMBL/GenBank/DDBJ databases">
        <authorList>
            <person name="Feng X."/>
        </authorList>
    </citation>
    <scope>NUCLEOTIDE SEQUENCE [LARGE SCALE GENOMIC DNA]</scope>
    <source>
        <strain evidence="2 3">JCM14086</strain>
    </source>
</reference>
<dbReference type="RefSeq" id="WP_185691175.1">
    <property type="nucleotide sequence ID" value="NZ_JACHVA010000019.1"/>
</dbReference>
<sequence length="407" mass="44772">MSLGNFEPLQLDPLPGSGMVSVALAFPGPEVHEAAGNFGFTALFLEILRSGAGILPEEEIARKFDEWGSGLHAFCGDGACGLRYSCLPEVLGESLRTLRLLMEGRFQLEKSLCARESAARVALIQEERDDPSSEGLRQMRRKLLGSEALGLSPLGSETDLRSATEESLMHFGEQFRERSPRSLGISGEFDPDSVRALAESLLDGQDPGGREPLRQVDEEPLQTFREIVRHPREQSVVVHALRSGGYGDSSAHERQLALSCLNGLSGPLFEEIRERHGLAYYSTARLVAGRDRGLIAFVSGCEESQTNFLLERLQEILQRIAVRGFSEDEFSAGIAQCRSGLLLSRQRSSWRAQRLAVRSVQGLNTDLGESSEAFYDAVTPGEIKDWWSEKFSVDPGSTLFLLPQGQD</sequence>
<dbReference type="Gene3D" id="3.30.830.10">
    <property type="entry name" value="Metalloenzyme, LuxS/M16 peptidase-like"/>
    <property type="match status" value="2"/>
</dbReference>
<dbReference type="Pfam" id="PF05193">
    <property type="entry name" value="Peptidase_M16_C"/>
    <property type="match status" value="1"/>
</dbReference>
<feature type="domain" description="Peptidase M16 C-terminal" evidence="1">
    <location>
        <begin position="164"/>
        <end position="336"/>
    </location>
</feature>
<evidence type="ECO:0000313" key="2">
    <source>
        <dbReference type="EMBL" id="MBC2600426.1"/>
    </source>
</evidence>
<proteinExistence type="predicted"/>
<accession>A0A7X1E2W1</accession>
<dbReference type="GO" id="GO:0046872">
    <property type="term" value="F:metal ion binding"/>
    <property type="evidence" value="ECO:0007669"/>
    <property type="project" value="InterPro"/>
</dbReference>
<dbReference type="SUPFAM" id="SSF63411">
    <property type="entry name" value="LuxS/MPP-like metallohydrolase"/>
    <property type="match status" value="2"/>
</dbReference>
<dbReference type="InterPro" id="IPR011249">
    <property type="entry name" value="Metalloenz_LuxS/M16"/>
</dbReference>
<dbReference type="AlphaFoldDB" id="A0A7X1E2W1"/>
<evidence type="ECO:0000259" key="1">
    <source>
        <dbReference type="Pfam" id="PF05193"/>
    </source>
</evidence>
<dbReference type="InterPro" id="IPR007863">
    <property type="entry name" value="Peptidase_M16_C"/>
</dbReference>
<evidence type="ECO:0000313" key="3">
    <source>
        <dbReference type="Proteomes" id="UP000525652"/>
    </source>
</evidence>
<protein>
    <submittedName>
        <fullName evidence="2">Insulinase family protein</fullName>
    </submittedName>
</protein>
<comment type="caution">
    <text evidence="2">The sequence shown here is derived from an EMBL/GenBank/DDBJ whole genome shotgun (WGS) entry which is preliminary data.</text>
</comment>
<keyword evidence="3" id="KW-1185">Reference proteome</keyword>
<dbReference type="Proteomes" id="UP000525652">
    <property type="component" value="Unassembled WGS sequence"/>
</dbReference>